<reference evidence="2 3" key="1">
    <citation type="submission" date="2019-06" db="EMBL/GenBank/DDBJ databases">
        <title>Whole genome shotgun sequence of Glutamicibacter nicotianae NBRC 14234.</title>
        <authorList>
            <person name="Hosoyama A."/>
            <person name="Uohara A."/>
            <person name="Ohji S."/>
            <person name="Ichikawa N."/>
        </authorList>
    </citation>
    <scope>NUCLEOTIDE SEQUENCE [LARGE SCALE GENOMIC DNA]</scope>
    <source>
        <strain evidence="2 3">NBRC 14234</strain>
    </source>
</reference>
<dbReference type="Proteomes" id="UP000316242">
    <property type="component" value="Unassembled WGS sequence"/>
</dbReference>
<dbReference type="EMBL" id="BJNE01000007">
    <property type="protein sequence ID" value="GEC12739.1"/>
    <property type="molecule type" value="Genomic_DNA"/>
</dbReference>
<comment type="caution">
    <text evidence="2">The sequence shown here is derived from an EMBL/GenBank/DDBJ whole genome shotgun (WGS) entry which is preliminary data.</text>
</comment>
<evidence type="ECO:0000256" key="1">
    <source>
        <dbReference type="SAM" id="Coils"/>
    </source>
</evidence>
<proteinExistence type="predicted"/>
<evidence type="ECO:0008006" key="4">
    <source>
        <dbReference type="Google" id="ProtNLM"/>
    </source>
</evidence>
<evidence type="ECO:0000313" key="2">
    <source>
        <dbReference type="EMBL" id="GEC12739.1"/>
    </source>
</evidence>
<dbReference type="RefSeq" id="WP_141357694.1">
    <property type="nucleotide sequence ID" value="NZ_BAAAWM010000001.1"/>
</dbReference>
<keyword evidence="1" id="KW-0175">Coiled coil</keyword>
<protein>
    <recommendedName>
        <fullName evidence="4">Transposase</fullName>
    </recommendedName>
</protein>
<feature type="coiled-coil region" evidence="1">
    <location>
        <begin position="10"/>
        <end position="58"/>
    </location>
</feature>
<evidence type="ECO:0000313" key="3">
    <source>
        <dbReference type="Proteomes" id="UP000316242"/>
    </source>
</evidence>
<organism evidence="2 3">
    <name type="scientific">Glutamicibacter nicotianae</name>
    <name type="common">Arthrobacter nicotianae</name>
    <dbReference type="NCBI Taxonomy" id="37929"/>
    <lineage>
        <taxon>Bacteria</taxon>
        <taxon>Bacillati</taxon>
        <taxon>Actinomycetota</taxon>
        <taxon>Actinomycetes</taxon>
        <taxon>Micrococcales</taxon>
        <taxon>Micrococcaceae</taxon>
        <taxon>Glutamicibacter</taxon>
    </lineage>
</organism>
<keyword evidence="3" id="KW-1185">Reference proteome</keyword>
<sequence length="70" mass="7947">MAQPADDEALAEALAWVEELQAENENLRRQVFRAESIIVEYRQELDAQGFELKKLSAELKLQSQLAQTTA</sequence>
<gene>
    <name evidence="2" type="ORF">ANI01nite_19420</name>
</gene>
<accession>A0ABQ0RLN8</accession>
<name>A0ABQ0RLN8_GLUNI</name>